<dbReference type="SUPFAM" id="SSF47413">
    <property type="entry name" value="lambda repressor-like DNA-binding domains"/>
    <property type="match status" value="1"/>
</dbReference>
<evidence type="ECO:0000313" key="4">
    <source>
        <dbReference type="Proteomes" id="UP000565715"/>
    </source>
</evidence>
<dbReference type="InterPro" id="IPR001387">
    <property type="entry name" value="Cro/C1-type_HTH"/>
</dbReference>
<dbReference type="InterPro" id="IPR050807">
    <property type="entry name" value="TransReg_Diox_bact_type"/>
</dbReference>
<proteinExistence type="predicted"/>
<keyword evidence="4" id="KW-1185">Reference proteome</keyword>
<name>A0A846XH32_9NOCA</name>
<accession>A0A846XH32</accession>
<comment type="caution">
    <text evidence="3">The sequence shown here is derived from an EMBL/GenBank/DDBJ whole genome shotgun (WGS) entry which is preliminary data.</text>
</comment>
<evidence type="ECO:0000256" key="1">
    <source>
        <dbReference type="ARBA" id="ARBA00023125"/>
    </source>
</evidence>
<dbReference type="InterPro" id="IPR011990">
    <property type="entry name" value="TPR-like_helical_dom_sf"/>
</dbReference>
<dbReference type="RefSeq" id="WP_068050235.1">
    <property type="nucleotide sequence ID" value="NZ_JAAXOO010000003.1"/>
</dbReference>
<dbReference type="Gene3D" id="1.10.260.40">
    <property type="entry name" value="lambda repressor-like DNA-binding domains"/>
    <property type="match status" value="1"/>
</dbReference>
<dbReference type="GO" id="GO:0003700">
    <property type="term" value="F:DNA-binding transcription factor activity"/>
    <property type="evidence" value="ECO:0007669"/>
    <property type="project" value="TreeGrafter"/>
</dbReference>
<sequence length="389" mass="42352">MKKGDSIGVRIATQRKMRGLSQHQLATAAGVSYSMISKVERGHASASPAMIGMIARGLRIDASRLYGDEDEEQRRAFDFAPIIRRTLAAVDLMSDDVEPIPLDLLKPQVAQVMNWRRSTRYRKVAEILPDLVDHLLVSAQETGEPAYALLTDTYRAANSLAHKFGYTDLSMTATERMEWAAMKSGDPLRLATTHFVKASTLARIGATPQAMKLLMRAMADIEPFVADNPMAEAVASTLHMKAGTIAATLSDTDASAMHFTEAARLAAKFGDGIVYDTVVGPANVQIYQVAAETELGRPDRAIQISQNTQLPTGMAKERQTYFWLDSARAHLLAGDPDAAIDALYESRAASPEHFRGSPTVKATVETAAKQQRRVDTTLQSLANSAGVNY</sequence>
<gene>
    <name evidence="3" type="ORF">HGA13_12620</name>
</gene>
<dbReference type="SUPFAM" id="SSF48452">
    <property type="entry name" value="TPR-like"/>
    <property type="match status" value="1"/>
</dbReference>
<dbReference type="GO" id="GO:0005829">
    <property type="term" value="C:cytosol"/>
    <property type="evidence" value="ECO:0007669"/>
    <property type="project" value="TreeGrafter"/>
</dbReference>
<evidence type="ECO:0000313" key="3">
    <source>
        <dbReference type="EMBL" id="NKY33913.1"/>
    </source>
</evidence>
<dbReference type="InterPro" id="IPR010982">
    <property type="entry name" value="Lambda_DNA-bd_dom_sf"/>
</dbReference>
<dbReference type="EMBL" id="JAAXOO010000003">
    <property type="protein sequence ID" value="NKY33913.1"/>
    <property type="molecule type" value="Genomic_DNA"/>
</dbReference>
<organism evidence="3 4">
    <name type="scientific">Nocardia speluncae</name>
    <dbReference type="NCBI Taxonomy" id="419477"/>
    <lineage>
        <taxon>Bacteria</taxon>
        <taxon>Bacillati</taxon>
        <taxon>Actinomycetota</taxon>
        <taxon>Actinomycetes</taxon>
        <taxon>Mycobacteriales</taxon>
        <taxon>Nocardiaceae</taxon>
        <taxon>Nocardia</taxon>
    </lineage>
</organism>
<dbReference type="Pfam" id="PF01381">
    <property type="entry name" value="HTH_3"/>
    <property type="match status" value="1"/>
</dbReference>
<feature type="domain" description="HTH cro/C1-type" evidence="2">
    <location>
        <begin position="11"/>
        <end position="65"/>
    </location>
</feature>
<keyword evidence="1" id="KW-0238">DNA-binding</keyword>
<protein>
    <submittedName>
        <fullName evidence="3">Helix-turn-helix transcriptional regulator</fullName>
    </submittedName>
</protein>
<dbReference type="Proteomes" id="UP000565715">
    <property type="component" value="Unassembled WGS sequence"/>
</dbReference>
<dbReference type="PANTHER" id="PTHR46797:SF1">
    <property type="entry name" value="METHYLPHOSPHONATE SYNTHASE"/>
    <property type="match status" value="1"/>
</dbReference>
<dbReference type="GO" id="GO:0003677">
    <property type="term" value="F:DNA binding"/>
    <property type="evidence" value="ECO:0007669"/>
    <property type="project" value="UniProtKB-KW"/>
</dbReference>
<dbReference type="AlphaFoldDB" id="A0A846XH32"/>
<dbReference type="CDD" id="cd00093">
    <property type="entry name" value="HTH_XRE"/>
    <property type="match status" value="1"/>
</dbReference>
<dbReference type="SMART" id="SM00530">
    <property type="entry name" value="HTH_XRE"/>
    <property type="match status" value="1"/>
</dbReference>
<dbReference type="PANTHER" id="PTHR46797">
    <property type="entry name" value="HTH-TYPE TRANSCRIPTIONAL REGULATOR"/>
    <property type="match status" value="1"/>
</dbReference>
<dbReference type="PROSITE" id="PS50943">
    <property type="entry name" value="HTH_CROC1"/>
    <property type="match status" value="1"/>
</dbReference>
<evidence type="ECO:0000259" key="2">
    <source>
        <dbReference type="PROSITE" id="PS50943"/>
    </source>
</evidence>
<dbReference type="Gene3D" id="1.25.40.10">
    <property type="entry name" value="Tetratricopeptide repeat domain"/>
    <property type="match status" value="1"/>
</dbReference>
<reference evidence="3 4" key="1">
    <citation type="submission" date="2020-04" db="EMBL/GenBank/DDBJ databases">
        <title>MicrobeNet Type strains.</title>
        <authorList>
            <person name="Nicholson A.C."/>
        </authorList>
    </citation>
    <scope>NUCLEOTIDE SEQUENCE [LARGE SCALE GENOMIC DNA]</scope>
    <source>
        <strain evidence="3 4">DSM 45078</strain>
    </source>
</reference>